<evidence type="ECO:0000256" key="2">
    <source>
        <dbReference type="ARBA" id="ARBA00022670"/>
    </source>
</evidence>
<evidence type="ECO:0000256" key="3">
    <source>
        <dbReference type="ARBA" id="ARBA00022723"/>
    </source>
</evidence>
<protein>
    <submittedName>
        <fullName evidence="9">Zn-dependent protease, contains TPR repeats</fullName>
    </submittedName>
</protein>
<keyword evidence="10" id="KW-1185">Reference proteome</keyword>
<keyword evidence="7" id="KW-0732">Signal</keyword>
<evidence type="ECO:0000256" key="5">
    <source>
        <dbReference type="ARBA" id="ARBA00022833"/>
    </source>
</evidence>
<dbReference type="Proteomes" id="UP000219494">
    <property type="component" value="Unassembled WGS sequence"/>
</dbReference>
<dbReference type="CDD" id="cd07324">
    <property type="entry name" value="M48C_Oma1-like"/>
    <property type="match status" value="1"/>
</dbReference>
<evidence type="ECO:0000256" key="6">
    <source>
        <dbReference type="ARBA" id="ARBA00023049"/>
    </source>
</evidence>
<feature type="chain" id="PRO_5012922241" evidence="7">
    <location>
        <begin position="32"/>
        <end position="460"/>
    </location>
</feature>
<dbReference type="EMBL" id="OBMI01000001">
    <property type="protein sequence ID" value="SOB79838.1"/>
    <property type="molecule type" value="Genomic_DNA"/>
</dbReference>
<feature type="domain" description="Peptidase M48" evidence="8">
    <location>
        <begin position="47"/>
        <end position="230"/>
    </location>
</feature>
<evidence type="ECO:0000256" key="1">
    <source>
        <dbReference type="ARBA" id="ARBA00001947"/>
    </source>
</evidence>
<dbReference type="InterPro" id="IPR001915">
    <property type="entry name" value="Peptidase_M48"/>
</dbReference>
<dbReference type="PANTHER" id="PTHR22726">
    <property type="entry name" value="METALLOENDOPEPTIDASE OMA1"/>
    <property type="match status" value="1"/>
</dbReference>
<feature type="signal peptide" evidence="7">
    <location>
        <begin position="1"/>
        <end position="31"/>
    </location>
</feature>
<keyword evidence="4" id="KW-0378">Hydrolase</keyword>
<dbReference type="Gene3D" id="3.30.2010.10">
    <property type="entry name" value="Metalloproteases ('zincins'), catalytic domain"/>
    <property type="match status" value="1"/>
</dbReference>
<dbReference type="GO" id="GO:0004222">
    <property type="term" value="F:metalloendopeptidase activity"/>
    <property type="evidence" value="ECO:0007669"/>
    <property type="project" value="InterPro"/>
</dbReference>
<dbReference type="Pfam" id="PF01435">
    <property type="entry name" value="Peptidase_M48"/>
    <property type="match status" value="1"/>
</dbReference>
<keyword evidence="6" id="KW-0482">Metalloprotease</keyword>
<dbReference type="GO" id="GO:0046872">
    <property type="term" value="F:metal ion binding"/>
    <property type="evidence" value="ECO:0007669"/>
    <property type="project" value="UniProtKB-KW"/>
</dbReference>
<proteinExistence type="predicted"/>
<evidence type="ECO:0000313" key="10">
    <source>
        <dbReference type="Proteomes" id="UP000219494"/>
    </source>
</evidence>
<dbReference type="InterPro" id="IPR011990">
    <property type="entry name" value="TPR-like_helical_dom_sf"/>
</dbReference>
<name>A0A285QE91_9SPHN</name>
<dbReference type="Gene3D" id="1.25.40.10">
    <property type="entry name" value="Tetratricopeptide repeat domain"/>
    <property type="match status" value="1"/>
</dbReference>
<dbReference type="GO" id="GO:0016020">
    <property type="term" value="C:membrane"/>
    <property type="evidence" value="ECO:0007669"/>
    <property type="project" value="TreeGrafter"/>
</dbReference>
<evidence type="ECO:0000256" key="7">
    <source>
        <dbReference type="SAM" id="SignalP"/>
    </source>
</evidence>
<evidence type="ECO:0000256" key="4">
    <source>
        <dbReference type="ARBA" id="ARBA00022801"/>
    </source>
</evidence>
<dbReference type="GO" id="GO:0051603">
    <property type="term" value="P:proteolysis involved in protein catabolic process"/>
    <property type="evidence" value="ECO:0007669"/>
    <property type="project" value="TreeGrafter"/>
</dbReference>
<gene>
    <name evidence="9" type="ORF">SAMN06297144_0758</name>
</gene>
<dbReference type="SUPFAM" id="SSF48452">
    <property type="entry name" value="TPR-like"/>
    <property type="match status" value="1"/>
</dbReference>
<reference evidence="9 10" key="1">
    <citation type="submission" date="2017-07" db="EMBL/GenBank/DDBJ databases">
        <authorList>
            <person name="Sun Z.S."/>
            <person name="Albrecht U."/>
            <person name="Echele G."/>
            <person name="Lee C.C."/>
        </authorList>
    </citation>
    <scope>NUCLEOTIDE SEQUENCE [LARGE SCALE GENOMIC DNA]</scope>
    <source>
        <strain evidence="9 10">CGMCC 1.12672</strain>
    </source>
</reference>
<organism evidence="9 10">
    <name type="scientific">Sphingomonas guangdongensis</name>
    <dbReference type="NCBI Taxonomy" id="1141890"/>
    <lineage>
        <taxon>Bacteria</taxon>
        <taxon>Pseudomonadati</taxon>
        <taxon>Pseudomonadota</taxon>
        <taxon>Alphaproteobacteria</taxon>
        <taxon>Sphingomonadales</taxon>
        <taxon>Sphingomonadaceae</taxon>
        <taxon>Sphingomonas</taxon>
    </lineage>
</organism>
<keyword evidence="5" id="KW-0862">Zinc</keyword>
<keyword evidence="3" id="KW-0479">Metal-binding</keyword>
<dbReference type="OrthoDB" id="9814887at2"/>
<dbReference type="RefSeq" id="WP_097062620.1">
    <property type="nucleotide sequence ID" value="NZ_OBMI01000001.1"/>
</dbReference>
<accession>A0A285QE91</accession>
<evidence type="ECO:0000259" key="8">
    <source>
        <dbReference type="Pfam" id="PF01435"/>
    </source>
</evidence>
<dbReference type="InterPro" id="IPR051156">
    <property type="entry name" value="Mito/Outer_Membr_Metalloprot"/>
</dbReference>
<dbReference type="AlphaFoldDB" id="A0A285QE91"/>
<sequence>MAGGSVLGWVRHAATVVVASASLLAAPSASAQSILRDAETEALFADMSRDIIAAAGLAPANVRIVVINDPSINAFVAGGQIVYVHSGLIDAADNANEVQGVIAHELGHVANGHIPLQDQGYSGAMGLSIVSLVLGIAAIAAGSGEAGAGILAAGQRAALGKLLAFTRVQESSADAAGARYLNTAGITGRGMLSFFKKLQNMEYRYGISQSEGSFERTHPLTGERLAALDQVVRSAPTFSKAADTGIDARFKRVQAKLRGYVNEPRQTLVKYPMTDQSLPAHYARAYAYHLSGYPDQAAKEAAALVKAEPNDPYFLELQGQILLEGGDPGAALPPLREATAASRSSPLIATTFGHALLATEDAAHLGEAEKVLRLAVQRDNDNPWAWMQLGTVYERKGDQPRTALATAERASLMGDARTALFSARAAMAGLPQGSSDWIRAQDILLVSQTQMEKDRKERRR</sequence>
<evidence type="ECO:0000313" key="9">
    <source>
        <dbReference type="EMBL" id="SOB79838.1"/>
    </source>
</evidence>
<keyword evidence="2 9" id="KW-0645">Protease</keyword>
<dbReference type="PANTHER" id="PTHR22726:SF1">
    <property type="entry name" value="METALLOENDOPEPTIDASE OMA1, MITOCHONDRIAL"/>
    <property type="match status" value="1"/>
</dbReference>
<comment type="cofactor">
    <cofactor evidence="1">
        <name>Zn(2+)</name>
        <dbReference type="ChEBI" id="CHEBI:29105"/>
    </cofactor>
</comment>